<name>A0A0F9ABQ5_9ZZZZ</name>
<accession>A0A0F9ABQ5</accession>
<comment type="caution">
    <text evidence="2">The sequence shown here is derived from an EMBL/GenBank/DDBJ whole genome shotgun (WGS) entry which is preliminary data.</text>
</comment>
<dbReference type="AlphaFoldDB" id="A0A0F9ABQ5"/>
<organism evidence="2">
    <name type="scientific">marine sediment metagenome</name>
    <dbReference type="NCBI Taxonomy" id="412755"/>
    <lineage>
        <taxon>unclassified sequences</taxon>
        <taxon>metagenomes</taxon>
        <taxon>ecological metagenomes</taxon>
    </lineage>
</organism>
<evidence type="ECO:0000313" key="2">
    <source>
        <dbReference type="EMBL" id="KKK95690.1"/>
    </source>
</evidence>
<dbReference type="InterPro" id="IPR001789">
    <property type="entry name" value="Sig_transdc_resp-reg_receiver"/>
</dbReference>
<proteinExistence type="predicted"/>
<reference evidence="2" key="1">
    <citation type="journal article" date="2015" name="Nature">
        <title>Complex archaea that bridge the gap between prokaryotes and eukaryotes.</title>
        <authorList>
            <person name="Spang A."/>
            <person name="Saw J.H."/>
            <person name="Jorgensen S.L."/>
            <person name="Zaremba-Niedzwiedzka K."/>
            <person name="Martijn J."/>
            <person name="Lind A.E."/>
            <person name="van Eijk R."/>
            <person name="Schleper C."/>
            <person name="Guy L."/>
            <person name="Ettema T.J."/>
        </authorList>
    </citation>
    <scope>NUCLEOTIDE SEQUENCE</scope>
</reference>
<dbReference type="InterPro" id="IPR011006">
    <property type="entry name" value="CheY-like_superfamily"/>
</dbReference>
<dbReference type="EMBL" id="LAZR01046800">
    <property type="protein sequence ID" value="KKK95690.1"/>
    <property type="molecule type" value="Genomic_DNA"/>
</dbReference>
<feature type="domain" description="Response regulatory" evidence="1">
    <location>
        <begin position="4"/>
        <end position="82"/>
    </location>
</feature>
<protein>
    <recommendedName>
        <fullName evidence="1">Response regulatory domain-containing protein</fullName>
    </recommendedName>
</protein>
<dbReference type="Gene3D" id="3.40.50.2300">
    <property type="match status" value="1"/>
</dbReference>
<dbReference type="GO" id="GO:0000160">
    <property type="term" value="P:phosphorelay signal transduction system"/>
    <property type="evidence" value="ECO:0007669"/>
    <property type="project" value="InterPro"/>
</dbReference>
<feature type="non-terminal residue" evidence="2">
    <location>
        <position position="82"/>
    </location>
</feature>
<dbReference type="SUPFAM" id="SSF52172">
    <property type="entry name" value="CheY-like"/>
    <property type="match status" value="1"/>
</dbReference>
<sequence>MIAYVLIIEKNQGEAEDQSRVLQEEGFIVNTVRDGAEALESIISGGVRPDLLIMENSLPDMSGVGLLRRLKDLGLFVPSIMV</sequence>
<gene>
    <name evidence="2" type="ORF">LCGC14_2670250</name>
</gene>
<dbReference type="Pfam" id="PF00072">
    <property type="entry name" value="Response_reg"/>
    <property type="match status" value="1"/>
</dbReference>
<dbReference type="PROSITE" id="PS50110">
    <property type="entry name" value="RESPONSE_REGULATORY"/>
    <property type="match status" value="1"/>
</dbReference>
<evidence type="ECO:0000259" key="1">
    <source>
        <dbReference type="PROSITE" id="PS50110"/>
    </source>
</evidence>